<dbReference type="PANTHER" id="PTHR44688:SF16">
    <property type="entry name" value="DNA-BINDING TRANSCRIPTIONAL ACTIVATOR DEVR_DOSR"/>
    <property type="match status" value="1"/>
</dbReference>
<accession>A0ABT4PIZ7</accession>
<keyword evidence="1" id="KW-0805">Transcription regulation</keyword>
<evidence type="ECO:0000313" key="6">
    <source>
        <dbReference type="Proteomes" id="UP001141933"/>
    </source>
</evidence>
<gene>
    <name evidence="5" type="ORF">O6P32_09670</name>
</gene>
<reference evidence="5" key="1">
    <citation type="submission" date="2022-12" db="EMBL/GenBank/DDBJ databases">
        <title>Phocaeicola acetigenes sp. nov., isolated feces from a healthy human.</title>
        <authorList>
            <person name="Do H."/>
            <person name="Ha Y.B."/>
            <person name="Kim J.-S."/>
            <person name="Suh M.K."/>
            <person name="Kim H.S."/>
            <person name="Lee J.-S."/>
        </authorList>
    </citation>
    <scope>NUCLEOTIDE SEQUENCE</scope>
    <source>
        <strain evidence="5">KGMB11183</strain>
    </source>
</reference>
<keyword evidence="6" id="KW-1185">Reference proteome</keyword>
<organism evidence="5 6">
    <name type="scientific">Phocaeicola acetigenes</name>
    <dbReference type="NCBI Taxonomy" id="3016083"/>
    <lineage>
        <taxon>Bacteria</taxon>
        <taxon>Pseudomonadati</taxon>
        <taxon>Bacteroidota</taxon>
        <taxon>Bacteroidia</taxon>
        <taxon>Bacteroidales</taxon>
        <taxon>Bacteroidaceae</taxon>
        <taxon>Phocaeicola</taxon>
    </lineage>
</organism>
<evidence type="ECO:0000256" key="3">
    <source>
        <dbReference type="ARBA" id="ARBA00023163"/>
    </source>
</evidence>
<sequence>MKTLVLADNQDVTCIGIETVWQLHGFGAGKGLRVFSEKELSEALLENRDAVVVLDYTLFDCTAEQLFVLKERFSGIHFILFSDSLSEDFVRRMVCGREGFSVLLKDSSLEEIKACFAAALEGRLFVCEKVSSWLYAKEKVKEEVLPLTSTEKEILRAMALGKSTKEIASERFLSVYTVMTHRKNIFRKLCVNNAHEAIRYALRAGLVDIVEYYI</sequence>
<evidence type="ECO:0000256" key="1">
    <source>
        <dbReference type="ARBA" id="ARBA00023015"/>
    </source>
</evidence>
<dbReference type="PANTHER" id="PTHR44688">
    <property type="entry name" value="DNA-BINDING TRANSCRIPTIONAL ACTIVATOR DEVR_DOSR"/>
    <property type="match status" value="1"/>
</dbReference>
<evidence type="ECO:0000259" key="4">
    <source>
        <dbReference type="PROSITE" id="PS50043"/>
    </source>
</evidence>
<evidence type="ECO:0000313" key="5">
    <source>
        <dbReference type="EMBL" id="MCZ8372971.1"/>
    </source>
</evidence>
<dbReference type="Gene3D" id="3.40.50.2300">
    <property type="match status" value="1"/>
</dbReference>
<name>A0ABT4PIZ7_9BACT</name>
<dbReference type="InterPro" id="IPR016032">
    <property type="entry name" value="Sig_transdc_resp-reg_C-effctor"/>
</dbReference>
<proteinExistence type="predicted"/>
<dbReference type="PRINTS" id="PR00038">
    <property type="entry name" value="HTHLUXR"/>
</dbReference>
<dbReference type="InterPro" id="IPR000792">
    <property type="entry name" value="Tscrpt_reg_LuxR_C"/>
</dbReference>
<dbReference type="SUPFAM" id="SSF46894">
    <property type="entry name" value="C-terminal effector domain of the bipartite response regulators"/>
    <property type="match status" value="1"/>
</dbReference>
<dbReference type="Proteomes" id="UP001141933">
    <property type="component" value="Unassembled WGS sequence"/>
</dbReference>
<dbReference type="EMBL" id="JAPZVM010000008">
    <property type="protein sequence ID" value="MCZ8372971.1"/>
    <property type="molecule type" value="Genomic_DNA"/>
</dbReference>
<dbReference type="RefSeq" id="WP_178265926.1">
    <property type="nucleotide sequence ID" value="NZ_JAPZVM010000008.1"/>
</dbReference>
<keyword evidence="2" id="KW-0238">DNA-binding</keyword>
<dbReference type="Pfam" id="PF00196">
    <property type="entry name" value="GerE"/>
    <property type="match status" value="1"/>
</dbReference>
<dbReference type="PROSITE" id="PS50043">
    <property type="entry name" value="HTH_LUXR_2"/>
    <property type="match status" value="1"/>
</dbReference>
<feature type="domain" description="HTH luxR-type" evidence="4">
    <location>
        <begin position="140"/>
        <end position="205"/>
    </location>
</feature>
<dbReference type="SMART" id="SM00421">
    <property type="entry name" value="HTH_LUXR"/>
    <property type="match status" value="1"/>
</dbReference>
<comment type="caution">
    <text evidence="5">The sequence shown here is derived from an EMBL/GenBank/DDBJ whole genome shotgun (WGS) entry which is preliminary data.</text>
</comment>
<keyword evidence="3" id="KW-0804">Transcription</keyword>
<dbReference type="CDD" id="cd06170">
    <property type="entry name" value="LuxR_C_like"/>
    <property type="match status" value="1"/>
</dbReference>
<evidence type="ECO:0000256" key="2">
    <source>
        <dbReference type="ARBA" id="ARBA00023125"/>
    </source>
</evidence>
<protein>
    <submittedName>
        <fullName evidence="5">Response regulator transcription factor</fullName>
    </submittedName>
</protein>